<evidence type="ECO:0000313" key="4">
    <source>
        <dbReference type="Proteomes" id="UP000315783"/>
    </source>
</evidence>
<evidence type="ECO:0000313" key="3">
    <source>
        <dbReference type="EMBL" id="TQV90687.1"/>
    </source>
</evidence>
<feature type="region of interest" description="Disordered" evidence="1">
    <location>
        <begin position="27"/>
        <end position="50"/>
    </location>
</feature>
<proteinExistence type="predicted"/>
<comment type="caution">
    <text evidence="3">The sequence shown here is derived from an EMBL/GenBank/DDBJ whole genome shotgun (WGS) entry which is preliminary data.</text>
</comment>
<dbReference type="AlphaFoldDB" id="A0A545UMK1"/>
<accession>A0A545UMK1</accession>
<dbReference type="OrthoDB" id="5233988at2759"/>
<keyword evidence="2" id="KW-0732">Signal</keyword>
<feature type="signal peptide" evidence="2">
    <location>
        <begin position="1"/>
        <end position="27"/>
    </location>
</feature>
<dbReference type="EMBL" id="SPUK01000024">
    <property type="protein sequence ID" value="TQV90687.1"/>
    <property type="molecule type" value="Genomic_DNA"/>
</dbReference>
<protein>
    <submittedName>
        <fullName evidence="3">Uncharacterized protein</fullName>
    </submittedName>
</protein>
<gene>
    <name evidence="3" type="ORF">IF1G_10639</name>
</gene>
<dbReference type="Proteomes" id="UP000315783">
    <property type="component" value="Unassembled WGS sequence"/>
</dbReference>
<keyword evidence="4" id="KW-1185">Reference proteome</keyword>
<organism evidence="3 4">
    <name type="scientific">Cordyceps javanica</name>
    <dbReference type="NCBI Taxonomy" id="43265"/>
    <lineage>
        <taxon>Eukaryota</taxon>
        <taxon>Fungi</taxon>
        <taxon>Dikarya</taxon>
        <taxon>Ascomycota</taxon>
        <taxon>Pezizomycotina</taxon>
        <taxon>Sordariomycetes</taxon>
        <taxon>Hypocreomycetidae</taxon>
        <taxon>Hypocreales</taxon>
        <taxon>Cordycipitaceae</taxon>
        <taxon>Cordyceps</taxon>
    </lineage>
</organism>
<evidence type="ECO:0000256" key="1">
    <source>
        <dbReference type="SAM" id="MobiDB-lite"/>
    </source>
</evidence>
<sequence length="138" mass="14441">MRAIYSAKQLLGVIAVLAATAATGAQAHTIPTPSPSGGGGGAEVEEEGKASRCTTTLSVTQTMFPWPPYWPQCVFDGTARAYPSTVTATTSVDCHGCDRVRVQVVPVVYCPYMHITASASETTARTVHETVCLATPVP</sequence>
<name>A0A545UMK1_9HYPO</name>
<evidence type="ECO:0000256" key="2">
    <source>
        <dbReference type="SAM" id="SignalP"/>
    </source>
</evidence>
<feature type="chain" id="PRO_5022072000" evidence="2">
    <location>
        <begin position="28"/>
        <end position="138"/>
    </location>
</feature>
<reference evidence="3 4" key="1">
    <citation type="journal article" date="2019" name="Appl. Microbiol. Biotechnol.">
        <title>Genome sequence of Isaria javanica and comparative genome analysis insights into family S53 peptidase evolution in fungal entomopathogens.</title>
        <authorList>
            <person name="Lin R."/>
            <person name="Zhang X."/>
            <person name="Xin B."/>
            <person name="Zou M."/>
            <person name="Gao Y."/>
            <person name="Qin F."/>
            <person name="Hu Q."/>
            <person name="Xie B."/>
            <person name="Cheng X."/>
        </authorList>
    </citation>
    <scope>NUCLEOTIDE SEQUENCE [LARGE SCALE GENOMIC DNA]</scope>
    <source>
        <strain evidence="3 4">IJ1G</strain>
    </source>
</reference>